<organism evidence="2 3">
    <name type="scientific">Microseira wollei NIES-4236</name>
    <dbReference type="NCBI Taxonomy" id="2530354"/>
    <lineage>
        <taxon>Bacteria</taxon>
        <taxon>Bacillati</taxon>
        <taxon>Cyanobacteriota</taxon>
        <taxon>Cyanophyceae</taxon>
        <taxon>Oscillatoriophycideae</taxon>
        <taxon>Aerosakkonematales</taxon>
        <taxon>Aerosakkonemataceae</taxon>
        <taxon>Microseira</taxon>
    </lineage>
</organism>
<evidence type="ECO:0000313" key="3">
    <source>
        <dbReference type="Proteomes" id="UP001050975"/>
    </source>
</evidence>
<feature type="compositionally biased region" description="Pro residues" evidence="1">
    <location>
        <begin position="112"/>
        <end position="124"/>
    </location>
</feature>
<keyword evidence="3" id="KW-1185">Reference proteome</keyword>
<sequence length="201" mass="23607">MADLGRLPRAQQRRETYKRGYDRAYEQYRRQIYEQYSRRLPPNLRQQIPTRQPEAIPVPTRLPRRTSDPRLARRPQSNSPVSQSQQQRTRPQDLPGFKEPFAEPELRSPLNLQPPPVKPKPPRPLLRQALDKSRQIHDKLERFKRGLNDLACPGLNETSDFFPTKLSGLLKNFGGSGGWLEIFYNQRENIKRLHRPILNLT</sequence>
<gene>
    <name evidence="2" type="ORF">MiSe_55110</name>
</gene>
<feature type="region of interest" description="Disordered" evidence="1">
    <location>
        <begin position="36"/>
        <end position="125"/>
    </location>
</feature>
<protein>
    <submittedName>
        <fullName evidence="2">Uncharacterized protein</fullName>
    </submittedName>
</protein>
<reference evidence="2" key="1">
    <citation type="submission" date="2019-10" db="EMBL/GenBank/DDBJ databases">
        <title>Draft genome sequece of Microseira wollei NIES-4236.</title>
        <authorList>
            <person name="Yamaguchi H."/>
            <person name="Suzuki S."/>
            <person name="Kawachi M."/>
        </authorList>
    </citation>
    <scope>NUCLEOTIDE SEQUENCE</scope>
    <source>
        <strain evidence="2">NIES-4236</strain>
    </source>
</reference>
<evidence type="ECO:0000313" key="2">
    <source>
        <dbReference type="EMBL" id="GET40700.1"/>
    </source>
</evidence>
<accession>A0AAV3XFR1</accession>
<feature type="compositionally biased region" description="Low complexity" evidence="1">
    <location>
        <begin position="75"/>
        <end position="87"/>
    </location>
</feature>
<feature type="region of interest" description="Disordered" evidence="1">
    <location>
        <begin position="1"/>
        <end position="24"/>
    </location>
</feature>
<comment type="caution">
    <text evidence="2">The sequence shown here is derived from an EMBL/GenBank/DDBJ whole genome shotgun (WGS) entry which is preliminary data.</text>
</comment>
<evidence type="ECO:0000256" key="1">
    <source>
        <dbReference type="SAM" id="MobiDB-lite"/>
    </source>
</evidence>
<dbReference type="AlphaFoldDB" id="A0AAV3XFR1"/>
<name>A0AAV3XFR1_9CYAN</name>
<dbReference type="EMBL" id="BLAY01000097">
    <property type="protein sequence ID" value="GET40700.1"/>
    <property type="molecule type" value="Genomic_DNA"/>
</dbReference>
<dbReference type="Proteomes" id="UP001050975">
    <property type="component" value="Unassembled WGS sequence"/>
</dbReference>
<proteinExistence type="predicted"/>
<feature type="compositionally biased region" description="Basic and acidic residues" evidence="1">
    <location>
        <begin position="12"/>
        <end position="24"/>
    </location>
</feature>